<name>C5C5T1_BEUC1</name>
<evidence type="ECO:0000313" key="5">
    <source>
        <dbReference type="EMBL" id="ACQ80272.1"/>
    </source>
</evidence>
<dbReference type="Proteomes" id="UP000007962">
    <property type="component" value="Chromosome"/>
</dbReference>
<dbReference type="GO" id="GO:0004764">
    <property type="term" value="F:shikimate 3-dehydrogenase (NADP+) activity"/>
    <property type="evidence" value="ECO:0007669"/>
    <property type="project" value="InterPro"/>
</dbReference>
<dbReference type="Pfam" id="PF18317">
    <property type="entry name" value="SDH_C"/>
    <property type="match status" value="1"/>
</dbReference>
<protein>
    <submittedName>
        <fullName evidence="5">Shikimate dehydrogenase substrate binding domain protein</fullName>
    </submittedName>
</protein>
<dbReference type="RefSeq" id="WP_015882512.1">
    <property type="nucleotide sequence ID" value="NC_012669.1"/>
</dbReference>
<dbReference type="GO" id="GO:0009073">
    <property type="term" value="P:aromatic amino acid family biosynthetic process"/>
    <property type="evidence" value="ECO:0007669"/>
    <property type="project" value="UniProtKB-KW"/>
</dbReference>
<dbReference type="CDD" id="cd01065">
    <property type="entry name" value="NAD_bind_Shikimate_DH"/>
    <property type="match status" value="1"/>
</dbReference>
<proteinExistence type="predicted"/>
<dbReference type="SUPFAM" id="SSF51735">
    <property type="entry name" value="NAD(P)-binding Rossmann-fold domains"/>
    <property type="match status" value="1"/>
</dbReference>
<dbReference type="eggNOG" id="COG0169">
    <property type="taxonomic scope" value="Bacteria"/>
</dbReference>
<dbReference type="GO" id="GO:0050661">
    <property type="term" value="F:NADP binding"/>
    <property type="evidence" value="ECO:0007669"/>
    <property type="project" value="TreeGrafter"/>
</dbReference>
<dbReference type="NCBIfam" id="NF001311">
    <property type="entry name" value="PRK00258.1-3"/>
    <property type="match status" value="1"/>
</dbReference>
<dbReference type="SUPFAM" id="SSF53223">
    <property type="entry name" value="Aminoacid dehydrogenase-like, N-terminal domain"/>
    <property type="match status" value="1"/>
</dbReference>
<feature type="domain" description="SDH C-terminal" evidence="4">
    <location>
        <begin position="261"/>
        <end position="288"/>
    </location>
</feature>
<keyword evidence="6" id="KW-1185">Reference proteome</keyword>
<evidence type="ECO:0000313" key="6">
    <source>
        <dbReference type="Proteomes" id="UP000007962"/>
    </source>
</evidence>
<dbReference type="PANTHER" id="PTHR21089:SF1">
    <property type="entry name" value="BIFUNCTIONAL 3-DEHYDROQUINATE DEHYDRATASE_SHIKIMATE DEHYDROGENASE, CHLOROPLASTIC"/>
    <property type="match status" value="1"/>
</dbReference>
<evidence type="ECO:0000256" key="2">
    <source>
        <dbReference type="ARBA" id="ARBA00023141"/>
    </source>
</evidence>
<keyword evidence="2" id="KW-0057">Aromatic amino acid biosynthesis</keyword>
<dbReference type="GO" id="GO:0005829">
    <property type="term" value="C:cytosol"/>
    <property type="evidence" value="ECO:0007669"/>
    <property type="project" value="TreeGrafter"/>
</dbReference>
<dbReference type="InterPro" id="IPR041121">
    <property type="entry name" value="SDH_C"/>
</dbReference>
<dbReference type="GO" id="GO:0009423">
    <property type="term" value="P:chorismate biosynthetic process"/>
    <property type="evidence" value="ECO:0007669"/>
    <property type="project" value="TreeGrafter"/>
</dbReference>
<dbReference type="PANTHER" id="PTHR21089">
    <property type="entry name" value="SHIKIMATE DEHYDROGENASE"/>
    <property type="match status" value="1"/>
</dbReference>
<dbReference type="EMBL" id="CP001618">
    <property type="protein sequence ID" value="ACQ80272.1"/>
    <property type="molecule type" value="Genomic_DNA"/>
</dbReference>
<dbReference type="InterPro" id="IPR046346">
    <property type="entry name" value="Aminoacid_DH-like_N_sf"/>
</dbReference>
<evidence type="ECO:0000259" key="3">
    <source>
        <dbReference type="Pfam" id="PF08501"/>
    </source>
</evidence>
<dbReference type="HOGENOM" id="CLU_044063_0_0_11"/>
<sequence>MADPPGELNASNRRAAVLGRPIEHSLSPVLHRAAYDALGLTSWTYTRHDVGEAELAPFVAGLDTSWAGLSLTMPLKKVALACCDHVEPLAELLGVVNTLLLQPAGNGRLVVGANTDVAGIVASLAEVRDLTARPLRSAVVLGGGATAISALAALGSLGVRRAIVGVRTPARSGDLVRAAHQTGLEPDVRRWGAAARAVPRADVVIQTAPAGASDAVAAALDAHGDRLDPAQVLLDVVYDPFPTPLDAAWERAGGTVAPGWLMLLHQAAEQVRLMTGKVAPVEAMRAALTDALGAG</sequence>
<evidence type="ECO:0000256" key="1">
    <source>
        <dbReference type="ARBA" id="ARBA00004871"/>
    </source>
</evidence>
<dbReference type="KEGG" id="bcv:Bcav_2017"/>
<gene>
    <name evidence="5" type="ordered locus">Bcav_2017</name>
</gene>
<dbReference type="Gene3D" id="3.40.50.720">
    <property type="entry name" value="NAD(P)-binding Rossmann-like Domain"/>
    <property type="match status" value="1"/>
</dbReference>
<dbReference type="InterPro" id="IPR013708">
    <property type="entry name" value="Shikimate_DH-bd_N"/>
</dbReference>
<dbReference type="OrthoDB" id="9776868at2"/>
<feature type="domain" description="Shikimate dehydrogenase substrate binding N-terminal" evidence="3">
    <location>
        <begin position="17"/>
        <end position="99"/>
    </location>
</feature>
<dbReference type="Pfam" id="PF08501">
    <property type="entry name" value="Shikimate_dh_N"/>
    <property type="match status" value="1"/>
</dbReference>
<accession>C5C5T1</accession>
<dbReference type="STRING" id="471853.Bcav_2017"/>
<organism evidence="5 6">
    <name type="scientific">Beutenbergia cavernae (strain ATCC BAA-8 / DSM 12333 / CCUG 43141 / JCM 11478 / NBRC 16432 / NCIMB 13614 / HKI 0122)</name>
    <dbReference type="NCBI Taxonomy" id="471853"/>
    <lineage>
        <taxon>Bacteria</taxon>
        <taxon>Bacillati</taxon>
        <taxon>Actinomycetota</taxon>
        <taxon>Actinomycetes</taxon>
        <taxon>Micrococcales</taxon>
        <taxon>Beutenbergiaceae</taxon>
        <taxon>Beutenbergia</taxon>
    </lineage>
</organism>
<dbReference type="InterPro" id="IPR022893">
    <property type="entry name" value="Shikimate_DH_fam"/>
</dbReference>
<dbReference type="InterPro" id="IPR036291">
    <property type="entry name" value="NAD(P)-bd_dom_sf"/>
</dbReference>
<dbReference type="AlphaFoldDB" id="C5C5T1"/>
<keyword evidence="2" id="KW-0028">Amino-acid biosynthesis</keyword>
<evidence type="ECO:0000259" key="4">
    <source>
        <dbReference type="Pfam" id="PF18317"/>
    </source>
</evidence>
<dbReference type="Gene3D" id="3.40.50.10860">
    <property type="entry name" value="Leucine Dehydrogenase, chain A, domain 1"/>
    <property type="match status" value="1"/>
</dbReference>
<dbReference type="GO" id="GO:0019632">
    <property type="term" value="P:shikimate metabolic process"/>
    <property type="evidence" value="ECO:0007669"/>
    <property type="project" value="TreeGrafter"/>
</dbReference>
<reference evidence="5 6" key="1">
    <citation type="journal article" date="2009" name="Stand. Genomic Sci.">
        <title>Complete genome sequence of Beutenbergia cavernae type strain (HKI 0122).</title>
        <authorList>
            <person name="Land M."/>
            <person name="Pukall R."/>
            <person name="Abt B."/>
            <person name="Goker M."/>
            <person name="Rohde M."/>
            <person name="Glavina Del Rio T."/>
            <person name="Tice H."/>
            <person name="Copeland A."/>
            <person name="Cheng J.F."/>
            <person name="Lucas S."/>
            <person name="Chen F."/>
            <person name="Nolan M."/>
            <person name="Bruce D."/>
            <person name="Goodwin L."/>
            <person name="Pitluck S."/>
            <person name="Ivanova N."/>
            <person name="Mavromatis K."/>
            <person name="Ovchinnikova G."/>
            <person name="Pati A."/>
            <person name="Chen A."/>
            <person name="Palaniappan K."/>
            <person name="Hauser L."/>
            <person name="Chang Y.J."/>
            <person name="Jefferies C.C."/>
            <person name="Saunders E."/>
            <person name="Brettin T."/>
            <person name="Detter J.C."/>
            <person name="Han C."/>
            <person name="Chain P."/>
            <person name="Bristow J."/>
            <person name="Eisen J.A."/>
            <person name="Markowitz V."/>
            <person name="Hugenholtz P."/>
            <person name="Kyrpides N.C."/>
            <person name="Klenk H.P."/>
            <person name="Lapidus A."/>
        </authorList>
    </citation>
    <scope>NUCLEOTIDE SEQUENCE [LARGE SCALE GENOMIC DNA]</scope>
    <source>
        <strain evidence="6">ATCC BAA-8 / DSM 12333 / NBRC 16432</strain>
    </source>
</reference>
<comment type="pathway">
    <text evidence="1">Metabolic intermediate biosynthesis; chorismate biosynthesis; chorismate from D-erythrose 4-phosphate and phosphoenolpyruvate: step 4/7.</text>
</comment>